<name>A0A2T1GE22_9CYAN</name>
<reference evidence="1 2" key="1">
    <citation type="submission" date="2018-03" db="EMBL/GenBank/DDBJ databases">
        <title>The ancient ancestry and fast evolution of plastids.</title>
        <authorList>
            <person name="Moore K.R."/>
            <person name="Magnabosco C."/>
            <person name="Momper L."/>
            <person name="Gold D.A."/>
            <person name="Bosak T."/>
            <person name="Fournier G.P."/>
        </authorList>
    </citation>
    <scope>NUCLEOTIDE SEQUENCE [LARGE SCALE GENOMIC DNA]</scope>
    <source>
        <strain evidence="1 2">CCALA 037</strain>
    </source>
</reference>
<keyword evidence="2" id="KW-1185">Reference proteome</keyword>
<protein>
    <submittedName>
        <fullName evidence="1">Uncharacterized protein</fullName>
    </submittedName>
</protein>
<comment type="caution">
    <text evidence="1">The sequence shown here is derived from an EMBL/GenBank/DDBJ whole genome shotgun (WGS) entry which is preliminary data.</text>
</comment>
<organism evidence="1 2">
    <name type="scientific">Chamaesiphon polymorphus CCALA 037</name>
    <dbReference type="NCBI Taxonomy" id="2107692"/>
    <lineage>
        <taxon>Bacteria</taxon>
        <taxon>Bacillati</taxon>
        <taxon>Cyanobacteriota</taxon>
        <taxon>Cyanophyceae</taxon>
        <taxon>Gomontiellales</taxon>
        <taxon>Chamaesiphonaceae</taxon>
        <taxon>Chamaesiphon</taxon>
    </lineage>
</organism>
<dbReference type="AlphaFoldDB" id="A0A2T1GE22"/>
<dbReference type="Proteomes" id="UP000238937">
    <property type="component" value="Unassembled WGS sequence"/>
</dbReference>
<dbReference type="OrthoDB" id="514983at2"/>
<accession>A0A2T1GE22</accession>
<dbReference type="RefSeq" id="WP_106305678.1">
    <property type="nucleotide sequence ID" value="NZ_PVWO01000164.1"/>
</dbReference>
<proteinExistence type="predicted"/>
<evidence type="ECO:0000313" key="2">
    <source>
        <dbReference type="Proteomes" id="UP000238937"/>
    </source>
</evidence>
<gene>
    <name evidence="1" type="ORF">C7B77_13915</name>
</gene>
<dbReference type="EMBL" id="PVWO01000164">
    <property type="protein sequence ID" value="PSB55778.1"/>
    <property type="molecule type" value="Genomic_DNA"/>
</dbReference>
<evidence type="ECO:0000313" key="1">
    <source>
        <dbReference type="EMBL" id="PSB55778.1"/>
    </source>
</evidence>
<sequence>MLEISPQLLKEAKLSVDDMATCLTEHGWKKVPNQNQRVTIFQGINDDFGNPIVLTLPRNDGFGDALRRLSEAVNLVAFLEDRSPESLIIDLRARSTNHQI</sequence>